<dbReference type="GO" id="GO:0005952">
    <property type="term" value="C:cAMP-dependent protein kinase complex"/>
    <property type="evidence" value="ECO:0007669"/>
    <property type="project" value="InterPro"/>
</dbReference>
<proteinExistence type="predicted"/>
<dbReference type="InterPro" id="IPR000595">
    <property type="entry name" value="cNMP-bd_dom"/>
</dbReference>
<dbReference type="GO" id="GO:0005829">
    <property type="term" value="C:cytosol"/>
    <property type="evidence" value="ECO:0007669"/>
    <property type="project" value="TreeGrafter"/>
</dbReference>
<dbReference type="EMBL" id="HE575324">
    <property type="protein sequence ID" value="CCC96103.1"/>
    <property type="molecule type" value="Genomic_DNA"/>
</dbReference>
<dbReference type="GO" id="GO:0030552">
    <property type="term" value="F:cAMP binding"/>
    <property type="evidence" value="ECO:0007669"/>
    <property type="project" value="TreeGrafter"/>
</dbReference>
<feature type="domain" description="Cyclic nucleotide-binding" evidence="1">
    <location>
        <begin position="381"/>
        <end position="480"/>
    </location>
</feature>
<feature type="domain" description="Cyclic nucleotide-binding" evidence="1">
    <location>
        <begin position="232"/>
        <end position="341"/>
    </location>
</feature>
<dbReference type="Gene3D" id="2.60.120.10">
    <property type="entry name" value="Jelly Rolls"/>
    <property type="match status" value="2"/>
</dbReference>
<dbReference type="VEuPathDB" id="TriTrypDB:TcIL3000.11.16130"/>
<dbReference type="PANTHER" id="PTHR11635">
    <property type="entry name" value="CAMP-DEPENDENT PROTEIN KINASE REGULATORY CHAIN"/>
    <property type="match status" value="1"/>
</dbReference>
<dbReference type="GO" id="GO:0004862">
    <property type="term" value="F:cAMP-dependent protein kinase inhibitor activity"/>
    <property type="evidence" value="ECO:0007669"/>
    <property type="project" value="TreeGrafter"/>
</dbReference>
<reference evidence="2" key="1">
    <citation type="journal article" date="2012" name="Proc. Natl. Acad. Sci. U.S.A.">
        <title>Antigenic diversity is generated by distinct evolutionary mechanisms in African trypanosome species.</title>
        <authorList>
            <person name="Jackson A.P."/>
            <person name="Berry A."/>
            <person name="Aslett M."/>
            <person name="Allison H.C."/>
            <person name="Burton P."/>
            <person name="Vavrova-Anderson J."/>
            <person name="Brown R."/>
            <person name="Browne H."/>
            <person name="Corton N."/>
            <person name="Hauser H."/>
            <person name="Gamble J."/>
            <person name="Gilderthorp R."/>
            <person name="Marcello L."/>
            <person name="McQuillan J."/>
            <person name="Otto T.D."/>
            <person name="Quail M.A."/>
            <person name="Sanders M.J."/>
            <person name="van Tonder A."/>
            <person name="Ginger M.L."/>
            <person name="Field M.C."/>
            <person name="Barry J.D."/>
            <person name="Hertz-Fowler C."/>
            <person name="Berriman M."/>
        </authorList>
    </citation>
    <scope>NUCLEOTIDE SEQUENCE</scope>
    <source>
        <strain evidence="2">IL3000</strain>
    </source>
</reference>
<dbReference type="PROSITE" id="PS50042">
    <property type="entry name" value="CNMP_BINDING_3"/>
    <property type="match status" value="2"/>
</dbReference>
<dbReference type="CDD" id="cd00038">
    <property type="entry name" value="CAP_ED"/>
    <property type="match status" value="1"/>
</dbReference>
<dbReference type="GO" id="GO:0034236">
    <property type="term" value="F:protein kinase A catalytic subunit binding"/>
    <property type="evidence" value="ECO:0007669"/>
    <property type="project" value="TreeGrafter"/>
</dbReference>
<dbReference type="PROSITE" id="PS00889">
    <property type="entry name" value="CNMP_BINDING_2"/>
    <property type="match status" value="1"/>
</dbReference>
<gene>
    <name evidence="2" type="ORF">TCIL3000_11_16130</name>
</gene>
<accession>G0V380</accession>
<dbReference type="InterPro" id="IPR050503">
    <property type="entry name" value="cAMP-dep_PK_reg_su-like"/>
</dbReference>
<dbReference type="PANTHER" id="PTHR11635:SF164">
    <property type="entry name" value="NUCLEOTIDE-BINDING PROTEIN, PUTATIVE-RELATED"/>
    <property type="match status" value="1"/>
</dbReference>
<dbReference type="InterPro" id="IPR014710">
    <property type="entry name" value="RmlC-like_jellyroll"/>
</dbReference>
<dbReference type="InterPro" id="IPR018490">
    <property type="entry name" value="cNMP-bd_dom_sf"/>
</dbReference>
<dbReference type="Pfam" id="PF00027">
    <property type="entry name" value="cNMP_binding"/>
    <property type="match status" value="1"/>
</dbReference>
<evidence type="ECO:0000259" key="1">
    <source>
        <dbReference type="PROSITE" id="PS50042"/>
    </source>
</evidence>
<dbReference type="SUPFAM" id="SSF51206">
    <property type="entry name" value="cAMP-binding domain-like"/>
    <property type="match status" value="3"/>
</dbReference>
<organism evidence="2">
    <name type="scientific">Trypanosoma congolense (strain IL3000)</name>
    <dbReference type="NCBI Taxonomy" id="1068625"/>
    <lineage>
        <taxon>Eukaryota</taxon>
        <taxon>Discoba</taxon>
        <taxon>Euglenozoa</taxon>
        <taxon>Kinetoplastea</taxon>
        <taxon>Metakinetoplastina</taxon>
        <taxon>Trypanosomatida</taxon>
        <taxon>Trypanosomatidae</taxon>
        <taxon>Trypanosoma</taxon>
        <taxon>Nannomonas</taxon>
    </lineage>
</organism>
<sequence>MHGVDYPEYNMGDHDWLITRTELPSCDELLQGTEPVQPITYAPTPPRRPLRRYSQELDNITGSAFTEWERRIICAQVKQNRPLDLDSFIERLDHVHARNTVHYIQEVRERAAEIKAKEHEEHVSAYELGRMKREEVFSRHRNLRNILLHEVRLERAKKWYSIVVSHVFFTVLIKERRSYVAMEKIRRMLAPIVRRRTAVRKKRALADALTRRNLENIPFPTPAIIGSMRGTFFTGWPDRLLEHLAGKARPLYLKQGSYLMHEGDLDRCMYMITLGSISVNINDRQKGKRRTKECSKACFNLPPPCYVGEFALVCKEPRSASIICETDVGAWSVSPEDYEEVAQLLSKEVKSKQREATDVRRRENLKKFFPLRVELLRQFPFFVKFSTEALKKLIDLVEPIVLHHNDVLFSKHDMDSSAYFIQDGVAVLLGDGGEHRFVPRGSCLGIFECACGVNERKKNTVCSRNYCDVWRMSREALLDVGMSEPGAFLHCRAVAKEHRARDVGKPLSTPDTLRNDPFIQFCLTRQLINRMWELSVPTIFLNNEKIVIQGQKFQRFIILHNGTVEIGDVKISVSSDETMLTRTNEATIDSVSRRSLTEVFVSRILGAYEFASLKTHCTSTVTSYGLTEAFVVSVADFEAVVPAELRAIMRSSKKGQELIKLCYSESCAAVLANAANQSFAALYRKSKDFASAKRK</sequence>
<name>G0V380_TRYCI</name>
<dbReference type="InterPro" id="IPR018488">
    <property type="entry name" value="cNMP-bd_CS"/>
</dbReference>
<evidence type="ECO:0000313" key="2">
    <source>
        <dbReference type="EMBL" id="CCC96103.1"/>
    </source>
</evidence>
<dbReference type="AlphaFoldDB" id="G0V380"/>
<protein>
    <submittedName>
        <fullName evidence="2">Uncharacterized protein TCIL3000_11_16130</fullName>
    </submittedName>
</protein>